<proteinExistence type="predicted"/>
<gene>
    <name evidence="1" type="ORF">CAUS1442_LOCUS3840</name>
</gene>
<evidence type="ECO:0000313" key="1">
    <source>
        <dbReference type="EMBL" id="CAD8331741.1"/>
    </source>
</evidence>
<dbReference type="AlphaFoldDB" id="A0A7R9WSJ1"/>
<protein>
    <submittedName>
        <fullName evidence="1">Uncharacterized protein</fullName>
    </submittedName>
</protein>
<dbReference type="EMBL" id="HBEF01006213">
    <property type="protein sequence ID" value="CAD8331741.1"/>
    <property type="molecule type" value="Transcribed_RNA"/>
</dbReference>
<name>A0A7R9WSJ1_9STRA</name>
<reference evidence="1" key="1">
    <citation type="submission" date="2021-01" db="EMBL/GenBank/DDBJ databases">
        <authorList>
            <person name="Corre E."/>
            <person name="Pelletier E."/>
            <person name="Niang G."/>
            <person name="Scheremetjew M."/>
            <person name="Finn R."/>
            <person name="Kale V."/>
            <person name="Holt S."/>
            <person name="Cochrane G."/>
            <person name="Meng A."/>
            <person name="Brown T."/>
            <person name="Cohen L."/>
        </authorList>
    </citation>
    <scope>NUCLEOTIDE SEQUENCE</scope>
    <source>
        <strain evidence="1">CCMP3328</strain>
    </source>
</reference>
<organism evidence="1">
    <name type="scientific">Craspedostauros australis</name>
    <dbReference type="NCBI Taxonomy" id="1486917"/>
    <lineage>
        <taxon>Eukaryota</taxon>
        <taxon>Sar</taxon>
        <taxon>Stramenopiles</taxon>
        <taxon>Ochrophyta</taxon>
        <taxon>Bacillariophyta</taxon>
        <taxon>Bacillariophyceae</taxon>
        <taxon>Bacillariophycidae</taxon>
        <taxon>Naviculales</taxon>
        <taxon>Naviculaceae</taxon>
        <taxon>Craspedostauros</taxon>
    </lineage>
</organism>
<accession>A0A7R9WSJ1</accession>
<sequence>MMNPASLIKHINDGGQQLSDGDLMGAHATYHSTLATIGDLLDELANSPQRRTRAYSPTPSADQNACPSGQDVMDALHCTYLPNHDLRPRRLCVNIFTIHPSYSASLTAWSPWEEMVFLKTLFQIIMFNIALLHHVQAAQILHDYAAQQCTSKQTTKGAQEESWDAPGTDLYEAEQDVDPNPVCIQLLQQSIDLYRGALALSVATPSRGDCQPEWQTLSGPGPSHPNATPLITSSLNNLMDINLMLGRRNEAHCCLEKLFIAVLHFEKLNTGVPSASSSIQAEHVVCDRCDNVHELFWCNISELLWEHKPCTAPCA</sequence>